<evidence type="ECO:0000256" key="1">
    <source>
        <dbReference type="SAM" id="MobiDB-lite"/>
    </source>
</evidence>
<accession>A0A1Q9F3X1</accession>
<gene>
    <name evidence="2" type="ORF">AK812_SmicGene1542</name>
</gene>
<name>A0A1Q9F3X1_SYMMI</name>
<dbReference type="OrthoDB" id="10286352at2759"/>
<evidence type="ECO:0000313" key="2">
    <source>
        <dbReference type="EMBL" id="OLQ14383.1"/>
    </source>
</evidence>
<dbReference type="AlphaFoldDB" id="A0A1Q9F3X1"/>
<dbReference type="Proteomes" id="UP000186817">
    <property type="component" value="Unassembled WGS sequence"/>
</dbReference>
<evidence type="ECO:0000313" key="3">
    <source>
        <dbReference type="Proteomes" id="UP000186817"/>
    </source>
</evidence>
<organism evidence="2 3">
    <name type="scientific">Symbiodinium microadriaticum</name>
    <name type="common">Dinoflagellate</name>
    <name type="synonym">Zooxanthella microadriatica</name>
    <dbReference type="NCBI Taxonomy" id="2951"/>
    <lineage>
        <taxon>Eukaryota</taxon>
        <taxon>Sar</taxon>
        <taxon>Alveolata</taxon>
        <taxon>Dinophyceae</taxon>
        <taxon>Suessiales</taxon>
        <taxon>Symbiodiniaceae</taxon>
        <taxon>Symbiodinium</taxon>
    </lineage>
</organism>
<dbReference type="EMBL" id="LSRX01000016">
    <property type="protein sequence ID" value="OLQ14383.1"/>
    <property type="molecule type" value="Genomic_DNA"/>
</dbReference>
<feature type="region of interest" description="Disordered" evidence="1">
    <location>
        <begin position="1"/>
        <end position="27"/>
    </location>
</feature>
<protein>
    <submittedName>
        <fullName evidence="2">Uncharacterized protein</fullName>
    </submittedName>
</protein>
<reference evidence="2 3" key="1">
    <citation type="submission" date="2016-02" db="EMBL/GenBank/DDBJ databases">
        <title>Genome analysis of coral dinoflagellate symbionts highlights evolutionary adaptations to a symbiotic lifestyle.</title>
        <authorList>
            <person name="Aranda M."/>
            <person name="Li Y."/>
            <person name="Liew Y.J."/>
            <person name="Baumgarten S."/>
            <person name="Simakov O."/>
            <person name="Wilson M."/>
            <person name="Piel J."/>
            <person name="Ashoor H."/>
            <person name="Bougouffa S."/>
            <person name="Bajic V.B."/>
            <person name="Ryu T."/>
            <person name="Ravasi T."/>
            <person name="Bayer T."/>
            <person name="Micklem G."/>
            <person name="Kim H."/>
            <person name="Bhak J."/>
            <person name="Lajeunesse T.C."/>
            <person name="Voolstra C.R."/>
        </authorList>
    </citation>
    <scope>NUCLEOTIDE SEQUENCE [LARGE SCALE GENOMIC DNA]</scope>
    <source>
        <strain evidence="2 3">CCMP2467</strain>
    </source>
</reference>
<proteinExistence type="predicted"/>
<comment type="caution">
    <text evidence="2">The sequence shown here is derived from an EMBL/GenBank/DDBJ whole genome shotgun (WGS) entry which is preliminary data.</text>
</comment>
<keyword evidence="3" id="KW-1185">Reference proteome</keyword>
<sequence length="253" mass="27998">MAGKSSEAETLPSRSASSKGLQRKLTEIPETNAPVTCRVQFLLLGEGARDFAGFVTTTEMAESYHGRQQHEVAEGKDGLSTTSTLSERFLLFCPRVDREEGFGAELARIELTPIVGFGDSLPLTRQFNENIHVVFLCWQPEGATLDTSALTSEFMRRLAEIRFLPKGARPPLTLLMVNCNEKQREVVESLMAKQKEMDEPLTIAQKLAESNSEDDVITALQLICRDTVAFKPNVRYTLSMKDEGSQGGCCSLM</sequence>